<dbReference type="EMBL" id="JBHSZP010000028">
    <property type="protein sequence ID" value="MFC7090787.1"/>
    <property type="molecule type" value="Genomic_DNA"/>
</dbReference>
<dbReference type="RefSeq" id="WP_346063325.1">
    <property type="nucleotide sequence ID" value="NZ_BAAADR010000017.1"/>
</dbReference>
<sequence>MTLTLPAPFKQLLLGSAVAGALFLTGCASTGSNMLGANASADPRLTQGNDAEFFSKSGFQACAAGAAVGIATCMLSGTSDRTTCAIVAGIGACGVALGGNYYLDQRRSEYASSTERLEVMSQDIQEDTQRVIARTETARRVMADDRARIQRLEQEIAEQRVDQQAAERELAAIDDNIDILRRDLNNMRRTVSEYEEVAQLERQQAGPGKIVQVEQEIEVMNQQVLALQQEVDDLYSMRSAITLG</sequence>
<organism evidence="3 4">
    <name type="scientific">Halomonas salifodinae</name>
    <dbReference type="NCBI Taxonomy" id="438745"/>
    <lineage>
        <taxon>Bacteria</taxon>
        <taxon>Pseudomonadati</taxon>
        <taxon>Pseudomonadota</taxon>
        <taxon>Gammaproteobacteria</taxon>
        <taxon>Oceanospirillales</taxon>
        <taxon>Halomonadaceae</taxon>
        <taxon>Halomonas</taxon>
    </lineage>
</organism>
<feature type="coiled-coil region" evidence="1">
    <location>
        <begin position="135"/>
        <end position="230"/>
    </location>
</feature>
<keyword evidence="1" id="KW-0175">Coiled coil</keyword>
<evidence type="ECO:0000256" key="2">
    <source>
        <dbReference type="SAM" id="SignalP"/>
    </source>
</evidence>
<evidence type="ECO:0000313" key="4">
    <source>
        <dbReference type="Proteomes" id="UP001596411"/>
    </source>
</evidence>
<feature type="chain" id="PRO_5045693127" description="Lipoprotein" evidence="2">
    <location>
        <begin position="31"/>
        <end position="244"/>
    </location>
</feature>
<evidence type="ECO:0000256" key="1">
    <source>
        <dbReference type="SAM" id="Coils"/>
    </source>
</evidence>
<evidence type="ECO:0008006" key="5">
    <source>
        <dbReference type="Google" id="ProtNLM"/>
    </source>
</evidence>
<feature type="signal peptide" evidence="2">
    <location>
        <begin position="1"/>
        <end position="30"/>
    </location>
</feature>
<keyword evidence="2" id="KW-0732">Signal</keyword>
<accession>A0ABW2EYF0</accession>
<keyword evidence="4" id="KW-1185">Reference proteome</keyword>
<dbReference type="Proteomes" id="UP001596411">
    <property type="component" value="Unassembled WGS sequence"/>
</dbReference>
<protein>
    <recommendedName>
        <fullName evidence="5">Lipoprotein</fullName>
    </recommendedName>
</protein>
<name>A0ABW2EYF0_9GAMM</name>
<gene>
    <name evidence="3" type="ORF">ACFQH5_14630</name>
</gene>
<evidence type="ECO:0000313" key="3">
    <source>
        <dbReference type="EMBL" id="MFC7090787.1"/>
    </source>
</evidence>
<proteinExistence type="predicted"/>
<reference evidence="4" key="1">
    <citation type="journal article" date="2019" name="Int. J. Syst. Evol. Microbiol.">
        <title>The Global Catalogue of Microorganisms (GCM) 10K type strain sequencing project: providing services to taxonomists for standard genome sequencing and annotation.</title>
        <authorList>
            <consortium name="The Broad Institute Genomics Platform"/>
            <consortium name="The Broad Institute Genome Sequencing Center for Infectious Disease"/>
            <person name="Wu L."/>
            <person name="Ma J."/>
        </authorList>
    </citation>
    <scope>NUCLEOTIDE SEQUENCE [LARGE SCALE GENOMIC DNA]</scope>
    <source>
        <strain evidence="4">CGMCC 1.13666</strain>
    </source>
</reference>
<comment type="caution">
    <text evidence="3">The sequence shown here is derived from an EMBL/GenBank/DDBJ whole genome shotgun (WGS) entry which is preliminary data.</text>
</comment>